<dbReference type="InterPro" id="IPR013783">
    <property type="entry name" value="Ig-like_fold"/>
</dbReference>
<sequence length="191" mass="22283">MFQSSQEETRFPLEGNENNDIFESYLRNDDGYEYECQNENDGCNSCNDFQEEDCDDHHHDHHHEEKGSIVVYSKFRSASGEPLSGVKVNLYRLTGGCPKLISSKITDCNGRVIFDNLPNGFYRVVEEIDKRFFQRPTYIPWNEVEINDVVKTATIIVVNRLRRRDCRRNDCGCELAIILLLFFCGGWGFWF</sequence>
<keyword evidence="1" id="KW-1133">Transmembrane helix</keyword>
<dbReference type="RefSeq" id="WP_202767809.1">
    <property type="nucleotide sequence ID" value="NZ_JAESWA010000022.1"/>
</dbReference>
<keyword evidence="1" id="KW-0812">Transmembrane</keyword>
<proteinExistence type="predicted"/>
<evidence type="ECO:0000259" key="2">
    <source>
        <dbReference type="Pfam" id="PF17802"/>
    </source>
</evidence>
<evidence type="ECO:0000313" key="3">
    <source>
        <dbReference type="EMBL" id="MBL4932453.1"/>
    </source>
</evidence>
<gene>
    <name evidence="3" type="ORF">JK634_11590</name>
</gene>
<accession>A0A937FFX2</accession>
<dbReference type="EMBL" id="JAESWA010000022">
    <property type="protein sequence ID" value="MBL4932453.1"/>
    <property type="molecule type" value="Genomic_DNA"/>
</dbReference>
<keyword evidence="1" id="KW-0472">Membrane</keyword>
<evidence type="ECO:0000256" key="1">
    <source>
        <dbReference type="SAM" id="Phobius"/>
    </source>
</evidence>
<reference evidence="3" key="1">
    <citation type="submission" date="2021-01" db="EMBL/GenBank/DDBJ databases">
        <title>Genome public.</title>
        <authorList>
            <person name="Liu C."/>
            <person name="Sun Q."/>
        </authorList>
    </citation>
    <scope>NUCLEOTIDE SEQUENCE</scope>
    <source>
        <strain evidence="3">YIM B02565</strain>
    </source>
</reference>
<dbReference type="Gene3D" id="2.60.40.10">
    <property type="entry name" value="Immunoglobulins"/>
    <property type="match status" value="1"/>
</dbReference>
<feature type="domain" description="SpaA-like prealbumin fold" evidence="2">
    <location>
        <begin position="72"/>
        <end position="127"/>
    </location>
</feature>
<keyword evidence="4" id="KW-1185">Reference proteome</keyword>
<dbReference type="Pfam" id="PF17802">
    <property type="entry name" value="SpaA"/>
    <property type="match status" value="1"/>
</dbReference>
<dbReference type="InterPro" id="IPR041033">
    <property type="entry name" value="SpaA_PFL_dom_1"/>
</dbReference>
<dbReference type="SUPFAM" id="SSF49478">
    <property type="entry name" value="Cna protein B-type domain"/>
    <property type="match status" value="1"/>
</dbReference>
<evidence type="ECO:0000313" key="4">
    <source>
        <dbReference type="Proteomes" id="UP000623681"/>
    </source>
</evidence>
<dbReference type="Proteomes" id="UP000623681">
    <property type="component" value="Unassembled WGS sequence"/>
</dbReference>
<name>A0A937FFX2_9CLOT</name>
<comment type="caution">
    <text evidence="3">The sequence shown here is derived from an EMBL/GenBank/DDBJ whole genome shotgun (WGS) entry which is preliminary data.</text>
</comment>
<protein>
    <recommendedName>
        <fullName evidence="2">SpaA-like prealbumin fold domain-containing protein</fullName>
    </recommendedName>
</protein>
<feature type="transmembrane region" description="Helical" evidence="1">
    <location>
        <begin position="171"/>
        <end position="190"/>
    </location>
</feature>
<organism evidence="3 4">
    <name type="scientific">Clostridium paridis</name>
    <dbReference type="NCBI Taxonomy" id="2803863"/>
    <lineage>
        <taxon>Bacteria</taxon>
        <taxon>Bacillati</taxon>
        <taxon>Bacillota</taxon>
        <taxon>Clostridia</taxon>
        <taxon>Eubacteriales</taxon>
        <taxon>Clostridiaceae</taxon>
        <taxon>Clostridium</taxon>
    </lineage>
</organism>
<dbReference type="AlphaFoldDB" id="A0A937FFX2"/>